<gene>
    <name evidence="2" type="ORF">V6N12_045991</name>
</gene>
<proteinExistence type="predicted"/>
<comment type="caution">
    <text evidence="2">The sequence shown here is derived from an EMBL/GenBank/DDBJ whole genome shotgun (WGS) entry which is preliminary data.</text>
</comment>
<accession>A0ABR2G4T9</accession>
<evidence type="ECO:0000313" key="2">
    <source>
        <dbReference type="EMBL" id="KAK8593918.1"/>
    </source>
</evidence>
<dbReference type="Proteomes" id="UP001472677">
    <property type="component" value="Unassembled WGS sequence"/>
</dbReference>
<dbReference type="EMBL" id="JBBPBM010000003">
    <property type="protein sequence ID" value="KAK8593918.1"/>
    <property type="molecule type" value="Genomic_DNA"/>
</dbReference>
<reference evidence="2 3" key="1">
    <citation type="journal article" date="2024" name="G3 (Bethesda)">
        <title>Genome assembly of Hibiscus sabdariffa L. provides insights into metabolisms of medicinal natural products.</title>
        <authorList>
            <person name="Kim T."/>
        </authorList>
    </citation>
    <scope>NUCLEOTIDE SEQUENCE [LARGE SCALE GENOMIC DNA]</scope>
    <source>
        <strain evidence="2">TK-2024</strain>
        <tissue evidence="2">Old leaves</tissue>
    </source>
</reference>
<evidence type="ECO:0000313" key="3">
    <source>
        <dbReference type="Proteomes" id="UP001472677"/>
    </source>
</evidence>
<organism evidence="2 3">
    <name type="scientific">Hibiscus sabdariffa</name>
    <name type="common">roselle</name>
    <dbReference type="NCBI Taxonomy" id="183260"/>
    <lineage>
        <taxon>Eukaryota</taxon>
        <taxon>Viridiplantae</taxon>
        <taxon>Streptophyta</taxon>
        <taxon>Embryophyta</taxon>
        <taxon>Tracheophyta</taxon>
        <taxon>Spermatophyta</taxon>
        <taxon>Magnoliopsida</taxon>
        <taxon>eudicotyledons</taxon>
        <taxon>Gunneridae</taxon>
        <taxon>Pentapetalae</taxon>
        <taxon>rosids</taxon>
        <taxon>malvids</taxon>
        <taxon>Malvales</taxon>
        <taxon>Malvaceae</taxon>
        <taxon>Malvoideae</taxon>
        <taxon>Hibiscus</taxon>
    </lineage>
</organism>
<name>A0ABR2G4T9_9ROSI</name>
<protein>
    <submittedName>
        <fullName evidence="2">Uncharacterized protein</fullName>
    </submittedName>
</protein>
<sequence length="253" mass="28444">MFLDGTAILFSSKLEEIGTMMEARRTISIVPPALEPSSISVASQSMLYQYICMKPFTMRSEWTITKTPIPLVEALEREVAKLQRFNAKVEASEKEVVELRKKLVEAQQLADVLEKSCVDFEAFLAVNIQLTTTNDEVEKVHTEVKMQIDIVVKRDAWSGGYEELEFALLLAPCKKSNELGFDPFCPFGGRFTDFQEVIKLNVTDLLFNGNVLGMEDISHPTIRAEDPSIDLVKGHVFKVTTTVIEPRGDHLLS</sequence>
<evidence type="ECO:0000256" key="1">
    <source>
        <dbReference type="SAM" id="Coils"/>
    </source>
</evidence>
<feature type="coiled-coil region" evidence="1">
    <location>
        <begin position="72"/>
        <end position="116"/>
    </location>
</feature>
<keyword evidence="3" id="KW-1185">Reference proteome</keyword>
<keyword evidence="1" id="KW-0175">Coiled coil</keyword>